<keyword evidence="3" id="KW-0804">Transcription</keyword>
<keyword evidence="2 6" id="KW-0238">DNA-binding</keyword>
<keyword evidence="1" id="KW-0805">Transcription regulation</keyword>
<protein>
    <submittedName>
        <fullName evidence="6">DNA-binding IclR family transcriptional regulator</fullName>
    </submittedName>
</protein>
<accession>A0A7W7CHK4</accession>
<evidence type="ECO:0000259" key="4">
    <source>
        <dbReference type="PROSITE" id="PS51077"/>
    </source>
</evidence>
<dbReference type="SUPFAM" id="SSF46785">
    <property type="entry name" value="Winged helix' DNA-binding domain"/>
    <property type="match status" value="1"/>
</dbReference>
<dbReference type="GO" id="GO:0003700">
    <property type="term" value="F:DNA-binding transcription factor activity"/>
    <property type="evidence" value="ECO:0007669"/>
    <property type="project" value="TreeGrafter"/>
</dbReference>
<evidence type="ECO:0000259" key="5">
    <source>
        <dbReference type="PROSITE" id="PS51078"/>
    </source>
</evidence>
<dbReference type="GO" id="GO:0045892">
    <property type="term" value="P:negative regulation of DNA-templated transcription"/>
    <property type="evidence" value="ECO:0007669"/>
    <property type="project" value="TreeGrafter"/>
</dbReference>
<evidence type="ECO:0000256" key="3">
    <source>
        <dbReference type="ARBA" id="ARBA00023163"/>
    </source>
</evidence>
<dbReference type="RefSeq" id="WP_185005335.1">
    <property type="nucleotide sequence ID" value="NZ_BAAAUI010000001.1"/>
</dbReference>
<dbReference type="Proteomes" id="UP000533598">
    <property type="component" value="Unassembled WGS sequence"/>
</dbReference>
<dbReference type="PANTHER" id="PTHR30136:SF24">
    <property type="entry name" value="HTH-TYPE TRANSCRIPTIONAL REPRESSOR ALLR"/>
    <property type="match status" value="1"/>
</dbReference>
<evidence type="ECO:0000313" key="7">
    <source>
        <dbReference type="Proteomes" id="UP000533598"/>
    </source>
</evidence>
<comment type="caution">
    <text evidence="6">The sequence shown here is derived from an EMBL/GenBank/DDBJ whole genome shotgun (WGS) entry which is preliminary data.</text>
</comment>
<dbReference type="SUPFAM" id="SSF55781">
    <property type="entry name" value="GAF domain-like"/>
    <property type="match status" value="1"/>
</dbReference>
<dbReference type="PANTHER" id="PTHR30136">
    <property type="entry name" value="HELIX-TURN-HELIX TRANSCRIPTIONAL REGULATOR, ICLR FAMILY"/>
    <property type="match status" value="1"/>
</dbReference>
<dbReference type="Pfam" id="PF09339">
    <property type="entry name" value="HTH_IclR"/>
    <property type="match status" value="1"/>
</dbReference>
<dbReference type="Pfam" id="PF01614">
    <property type="entry name" value="IclR_C"/>
    <property type="match status" value="1"/>
</dbReference>
<evidence type="ECO:0000313" key="6">
    <source>
        <dbReference type="EMBL" id="MBB4679609.1"/>
    </source>
</evidence>
<evidence type="ECO:0000256" key="1">
    <source>
        <dbReference type="ARBA" id="ARBA00023015"/>
    </source>
</evidence>
<dbReference type="AlphaFoldDB" id="A0A7W7CHK4"/>
<feature type="domain" description="IclR-ED" evidence="5">
    <location>
        <begin position="76"/>
        <end position="259"/>
    </location>
</feature>
<dbReference type="InterPro" id="IPR014757">
    <property type="entry name" value="Tscrpt_reg_IclR_C"/>
</dbReference>
<dbReference type="InterPro" id="IPR050707">
    <property type="entry name" value="HTH_MetabolicPath_Reg"/>
</dbReference>
<dbReference type="InterPro" id="IPR036388">
    <property type="entry name" value="WH-like_DNA-bd_sf"/>
</dbReference>
<feature type="domain" description="HTH iclR-type" evidence="4">
    <location>
        <begin position="12"/>
        <end position="72"/>
    </location>
</feature>
<keyword evidence="7" id="KW-1185">Reference proteome</keyword>
<dbReference type="PROSITE" id="PS51077">
    <property type="entry name" value="HTH_ICLR"/>
    <property type="match status" value="1"/>
</dbReference>
<dbReference type="InterPro" id="IPR036390">
    <property type="entry name" value="WH_DNA-bd_sf"/>
</dbReference>
<dbReference type="PROSITE" id="PS51078">
    <property type="entry name" value="ICLR_ED"/>
    <property type="match status" value="1"/>
</dbReference>
<proteinExistence type="predicted"/>
<reference evidence="6 7" key="1">
    <citation type="submission" date="2020-08" db="EMBL/GenBank/DDBJ databases">
        <title>Sequencing the genomes of 1000 actinobacteria strains.</title>
        <authorList>
            <person name="Klenk H.-P."/>
        </authorList>
    </citation>
    <scope>NUCLEOTIDE SEQUENCE [LARGE SCALE GENOMIC DNA]</scope>
    <source>
        <strain evidence="6 7">DSM 44230</strain>
    </source>
</reference>
<dbReference type="SMART" id="SM00346">
    <property type="entry name" value="HTH_ICLR"/>
    <property type="match status" value="1"/>
</dbReference>
<dbReference type="InterPro" id="IPR005471">
    <property type="entry name" value="Tscrpt_reg_IclR_N"/>
</dbReference>
<dbReference type="GO" id="GO:0003677">
    <property type="term" value="F:DNA binding"/>
    <property type="evidence" value="ECO:0007669"/>
    <property type="project" value="UniProtKB-KW"/>
</dbReference>
<dbReference type="Gene3D" id="1.10.10.10">
    <property type="entry name" value="Winged helix-like DNA-binding domain superfamily/Winged helix DNA-binding domain"/>
    <property type="match status" value="1"/>
</dbReference>
<name>A0A7W7CHK4_9PSEU</name>
<dbReference type="EMBL" id="JACHMH010000001">
    <property type="protein sequence ID" value="MBB4679609.1"/>
    <property type="molecule type" value="Genomic_DNA"/>
</dbReference>
<evidence type="ECO:0000256" key="2">
    <source>
        <dbReference type="ARBA" id="ARBA00023125"/>
    </source>
</evidence>
<organism evidence="6 7">
    <name type="scientific">Crossiella cryophila</name>
    <dbReference type="NCBI Taxonomy" id="43355"/>
    <lineage>
        <taxon>Bacteria</taxon>
        <taxon>Bacillati</taxon>
        <taxon>Actinomycetota</taxon>
        <taxon>Actinomycetes</taxon>
        <taxon>Pseudonocardiales</taxon>
        <taxon>Pseudonocardiaceae</taxon>
        <taxon>Crossiella</taxon>
    </lineage>
</organism>
<gene>
    <name evidence="6" type="ORF">HNR67_005727</name>
</gene>
<dbReference type="InterPro" id="IPR029016">
    <property type="entry name" value="GAF-like_dom_sf"/>
</dbReference>
<dbReference type="Gene3D" id="3.30.450.40">
    <property type="match status" value="1"/>
</dbReference>
<sequence>MTAPPESKGRSGPPLGKMLSLLELLADSNRPMSLADLARAAELPKSTTHRLLHGLLREQLVKRTQHGYSMGSYLFDLLRTTRSMVRRIERLIKPSLTELYDKTHAVVSVGALDGLNVFTLDTVYNHSHLPLIQRLAGFTPGHCTGIGKVLLAYRERSAALLSESTLTSFTPRTLTCPAALHSQFPAIRRAGLAYVDGEFLPGVVELAAPIFDDCGEAVLGIGVTATADRLDPATVASAVRRTAATVTTTLRESQHAAQLRFLLT</sequence>